<dbReference type="HOGENOM" id="CLU_074053_1_0_5"/>
<dbReference type="STRING" id="439375.Oant_0254"/>
<sequence>MDYTGRKFHRYTVLKSAGYQGKSPMLLCRCDCGTERLVQKGNLIRGRSRSCGCLQREELVARNIKHGLAPRGKKSSEFIAWRSMMQRCVNPKNHNFPNYGARGITVCAQWSENYANFLEDMGPKPSHVHSLERIDNNGNYEPGNCKWALPREQNRNRRNVLTILVEGNHVTLKEACDYYGAYYPTVRRRIYKGITIEEAIGTPIRGRIHKRKSR</sequence>
<evidence type="ECO:0000313" key="1">
    <source>
        <dbReference type="EMBL" id="ABS12985.1"/>
    </source>
</evidence>
<protein>
    <recommendedName>
        <fullName evidence="3">HNH endonuclease</fullName>
    </recommendedName>
</protein>
<evidence type="ECO:0008006" key="3">
    <source>
        <dbReference type="Google" id="ProtNLM"/>
    </source>
</evidence>
<keyword evidence="2" id="KW-1185">Reference proteome</keyword>
<gene>
    <name evidence="1" type="ordered locus">Oant_0254</name>
</gene>
<dbReference type="Proteomes" id="UP000002301">
    <property type="component" value="Chromosome 1"/>
</dbReference>
<reference evidence="1 2" key="1">
    <citation type="journal article" date="2011" name="J. Bacteriol.">
        <title>Genome of Ochrobactrum anthropi ATCC 49188 T, a versatile opportunistic pathogen and symbiont of several eukaryotic hosts.</title>
        <authorList>
            <person name="Chain P.S."/>
            <person name="Lang D.M."/>
            <person name="Comerci D.J."/>
            <person name="Malfatti S.A."/>
            <person name="Vergez L.M."/>
            <person name="Shin M."/>
            <person name="Ugalde R.A."/>
            <person name="Garcia E."/>
            <person name="Tolmasky M.E."/>
        </authorList>
    </citation>
    <scope>NUCLEOTIDE SEQUENCE [LARGE SCALE GENOMIC DNA]</scope>
    <source>
        <strain evidence="2">ATCC 49188 / DSM 6882 / CCUG 24695 / JCM 21032 / LMG 3331 / NBRC 15819 / NCTC 12168 / Alc 37</strain>
    </source>
</reference>
<proteinExistence type="predicted"/>
<accession>A6WVI1</accession>
<dbReference type="eggNOG" id="ENOG5032T0J">
    <property type="taxonomic scope" value="Bacteria"/>
</dbReference>
<dbReference type="EMBL" id="CP000758">
    <property type="protein sequence ID" value="ABS12985.1"/>
    <property type="molecule type" value="Genomic_DNA"/>
</dbReference>
<name>A6WVI1_BRUA4</name>
<dbReference type="AlphaFoldDB" id="A6WVI1"/>
<evidence type="ECO:0000313" key="2">
    <source>
        <dbReference type="Proteomes" id="UP000002301"/>
    </source>
</evidence>
<dbReference type="KEGG" id="oan:Oant_0254"/>
<organism evidence="1 2">
    <name type="scientific">Brucella anthropi (strain ATCC 49188 / DSM 6882 / CCUG 24695 / JCM 21032 / LMG 3331 / NBRC 15819 / NCTC 12168 / Alc 37)</name>
    <name type="common">Ochrobactrum anthropi</name>
    <dbReference type="NCBI Taxonomy" id="439375"/>
    <lineage>
        <taxon>Bacteria</taxon>
        <taxon>Pseudomonadati</taxon>
        <taxon>Pseudomonadota</taxon>
        <taxon>Alphaproteobacteria</taxon>
        <taxon>Hyphomicrobiales</taxon>
        <taxon>Brucellaceae</taxon>
        <taxon>Brucella/Ochrobactrum group</taxon>
        <taxon>Brucella</taxon>
    </lineage>
</organism>